<organism evidence="1 2">
    <name type="scientific">Phtheirospermum japonicum</name>
    <dbReference type="NCBI Taxonomy" id="374723"/>
    <lineage>
        <taxon>Eukaryota</taxon>
        <taxon>Viridiplantae</taxon>
        <taxon>Streptophyta</taxon>
        <taxon>Embryophyta</taxon>
        <taxon>Tracheophyta</taxon>
        <taxon>Spermatophyta</taxon>
        <taxon>Magnoliopsida</taxon>
        <taxon>eudicotyledons</taxon>
        <taxon>Gunneridae</taxon>
        <taxon>Pentapetalae</taxon>
        <taxon>asterids</taxon>
        <taxon>lamiids</taxon>
        <taxon>Lamiales</taxon>
        <taxon>Orobanchaceae</taxon>
        <taxon>Orobanchaceae incertae sedis</taxon>
        <taxon>Phtheirospermum</taxon>
    </lineage>
</organism>
<proteinExistence type="predicted"/>
<evidence type="ECO:0000313" key="1">
    <source>
        <dbReference type="EMBL" id="GFP93549.1"/>
    </source>
</evidence>
<dbReference type="AlphaFoldDB" id="A0A830C3B5"/>
<keyword evidence="1" id="KW-0808">Transferase</keyword>
<sequence>MISLEVLIMWHLKFCIDRMEQRPICGVLVSLLIYFFVEADLFGPGRNLEYSGLF</sequence>
<evidence type="ECO:0000313" key="2">
    <source>
        <dbReference type="Proteomes" id="UP000653305"/>
    </source>
</evidence>
<comment type="caution">
    <text evidence="1">The sequence shown here is derived from an EMBL/GenBank/DDBJ whole genome shotgun (WGS) entry which is preliminary data.</text>
</comment>
<reference evidence="1" key="1">
    <citation type="submission" date="2020-07" db="EMBL/GenBank/DDBJ databases">
        <title>Ethylene signaling mediates host invasion by parasitic plants.</title>
        <authorList>
            <person name="Yoshida S."/>
        </authorList>
    </citation>
    <scope>NUCLEOTIDE SEQUENCE</scope>
    <source>
        <strain evidence="1">Okayama</strain>
    </source>
</reference>
<protein>
    <submittedName>
        <fullName evidence="1">CDPK-related kinase 1</fullName>
    </submittedName>
</protein>
<name>A0A830C3B5_9LAMI</name>
<keyword evidence="1" id="KW-0418">Kinase</keyword>
<dbReference type="GO" id="GO:0016301">
    <property type="term" value="F:kinase activity"/>
    <property type="evidence" value="ECO:0007669"/>
    <property type="project" value="UniProtKB-KW"/>
</dbReference>
<accession>A0A830C3B5</accession>
<gene>
    <name evidence="1" type="ORF">PHJA_001499300</name>
</gene>
<keyword evidence="2" id="KW-1185">Reference proteome</keyword>
<dbReference type="EMBL" id="BMAC01000319">
    <property type="protein sequence ID" value="GFP93549.1"/>
    <property type="molecule type" value="Genomic_DNA"/>
</dbReference>
<dbReference type="Proteomes" id="UP000653305">
    <property type="component" value="Unassembled WGS sequence"/>
</dbReference>